<evidence type="ECO:0000256" key="1">
    <source>
        <dbReference type="ARBA" id="ARBA00010736"/>
    </source>
</evidence>
<dbReference type="InterPro" id="IPR050399">
    <property type="entry name" value="HPr"/>
</dbReference>
<comment type="caution">
    <text evidence="3">The sequence shown here is derived from an EMBL/GenBank/DDBJ whole genome shotgun (WGS) entry which is preliminary data.</text>
</comment>
<dbReference type="PROSITE" id="PS00589">
    <property type="entry name" value="PTS_HPR_SER"/>
    <property type="match status" value="1"/>
</dbReference>
<evidence type="ECO:0000313" key="4">
    <source>
        <dbReference type="Proteomes" id="UP000321051"/>
    </source>
</evidence>
<dbReference type="Gene3D" id="3.30.1340.10">
    <property type="entry name" value="HPr-like"/>
    <property type="match status" value="1"/>
</dbReference>
<dbReference type="InterPro" id="IPR000032">
    <property type="entry name" value="HPr-like"/>
</dbReference>
<accession>A0A510Y9R4</accession>
<dbReference type="NCBIfam" id="TIGR01003">
    <property type="entry name" value="PTS_HPr_family"/>
    <property type="match status" value="1"/>
</dbReference>
<sequence length="85" mass="9388">MVEKTVEVNLRTGLQARPAALFVQEANRFHSNIFLEKDEKKVNAKSIMGVMSLAVRTGASVKLSAEGADEEEAAESLTEFMKKEM</sequence>
<dbReference type="InterPro" id="IPR002114">
    <property type="entry name" value="PTS_HPr_Ser_P_site"/>
</dbReference>
<comment type="similarity">
    <text evidence="1">Belongs to the HPr family.</text>
</comment>
<evidence type="ECO:0000313" key="3">
    <source>
        <dbReference type="EMBL" id="GEK60124.1"/>
    </source>
</evidence>
<reference evidence="3 4" key="1">
    <citation type="submission" date="2019-07" db="EMBL/GenBank/DDBJ databases">
        <title>Whole genome shotgun sequence of Marinococcus halophilus NBRC 102359.</title>
        <authorList>
            <person name="Hosoyama A."/>
            <person name="Uohara A."/>
            <person name="Ohji S."/>
            <person name="Ichikawa N."/>
        </authorList>
    </citation>
    <scope>NUCLEOTIDE SEQUENCE [LARGE SCALE GENOMIC DNA]</scope>
    <source>
        <strain evidence="3 4">NBRC 102359</strain>
    </source>
</reference>
<dbReference type="CDD" id="cd00367">
    <property type="entry name" value="PTS-HPr_like"/>
    <property type="match status" value="1"/>
</dbReference>
<dbReference type="OrthoDB" id="9809047at2"/>
<organism evidence="3 4">
    <name type="scientific">Marinococcus halophilus</name>
    <dbReference type="NCBI Taxonomy" id="1371"/>
    <lineage>
        <taxon>Bacteria</taxon>
        <taxon>Bacillati</taxon>
        <taxon>Bacillota</taxon>
        <taxon>Bacilli</taxon>
        <taxon>Bacillales</taxon>
        <taxon>Bacillaceae</taxon>
        <taxon>Marinococcus</taxon>
    </lineage>
</organism>
<gene>
    <name evidence="3" type="primary">crh</name>
    <name evidence="3" type="ORF">MHA01_30290</name>
</gene>
<protein>
    <submittedName>
        <fullName evidence="3">HPr-like protein Crh</fullName>
    </submittedName>
</protein>
<dbReference type="PANTHER" id="PTHR33705">
    <property type="entry name" value="PHOSPHOCARRIER PROTEIN HPR"/>
    <property type="match status" value="1"/>
</dbReference>
<feature type="domain" description="HPr" evidence="2">
    <location>
        <begin position="1"/>
        <end position="85"/>
    </location>
</feature>
<dbReference type="STRING" id="1371.GCA_900166605_01685"/>
<name>A0A510Y9R4_MARHA</name>
<dbReference type="PROSITE" id="PS51350">
    <property type="entry name" value="PTS_HPR_DOM"/>
    <property type="match status" value="1"/>
</dbReference>
<dbReference type="PANTHER" id="PTHR33705:SF5">
    <property type="entry name" value="HPR-LIKE PROTEIN CRH"/>
    <property type="match status" value="1"/>
</dbReference>
<dbReference type="Proteomes" id="UP000321051">
    <property type="component" value="Unassembled WGS sequence"/>
</dbReference>
<dbReference type="InterPro" id="IPR035895">
    <property type="entry name" value="HPr-like_sf"/>
</dbReference>
<proteinExistence type="inferred from homology"/>
<dbReference type="Pfam" id="PF00381">
    <property type="entry name" value="PTS-HPr"/>
    <property type="match status" value="1"/>
</dbReference>
<dbReference type="RefSeq" id="WP_079475497.1">
    <property type="nucleotide sequence ID" value="NZ_BJUN01000030.1"/>
</dbReference>
<dbReference type="EMBL" id="BJUN01000030">
    <property type="protein sequence ID" value="GEK60124.1"/>
    <property type="molecule type" value="Genomic_DNA"/>
</dbReference>
<evidence type="ECO:0000259" key="2">
    <source>
        <dbReference type="PROSITE" id="PS51350"/>
    </source>
</evidence>
<dbReference type="PRINTS" id="PR00107">
    <property type="entry name" value="PHOSPHOCPHPR"/>
</dbReference>
<dbReference type="AlphaFoldDB" id="A0A510Y9R4"/>
<dbReference type="SUPFAM" id="SSF55594">
    <property type="entry name" value="HPr-like"/>
    <property type="match status" value="1"/>
</dbReference>
<keyword evidence="4" id="KW-1185">Reference proteome</keyword>
<dbReference type="NCBIfam" id="NF010354">
    <property type="entry name" value="PRK13782.1"/>
    <property type="match status" value="1"/>
</dbReference>